<accession>A0A7M7Q4M5</accession>
<dbReference type="InterPro" id="IPR013579">
    <property type="entry name" value="FAST_2"/>
</dbReference>
<dbReference type="OMA" id="KHANDMS"/>
<sequence>MLAKRLFRLSISLRRSNILTQQVLAYHVTHIEKIKDNRSSLPFENANVDELMSELKSRFPSKVLVTLEANKNIIKGPHIIVALQSLVKSYKREISNKSIKTTDPSDRHAFLKPICDIIDSRIDQLTNSEAIEILSLFAKIKIPFSVGTVQLILKHICNNLNDMSLIYFGTLSLIIRRMPQSPLIKGVQKALEKKFVVKLSIDFDENNITYLESALSFISYHANGKNYQLLEHVIQSLENYKGDISLKSSILILESLCNMRYHPKGWLDILHRVEDVILNNIKELNVNQVNFIIYILSERLKSADILLAKEFYNPDFIDRLIQKLISDDVGLNSALSAIKCLCFIRHESKELLNYTFATYFEKTILSGETFDDHINKLLVLISGAATMMHKNIFWKEIEDFIMKSDSILKYSHETLTICALNLLCLESYHHSMLRTIFDCNYDYSKEQFLHWTFCKIYQKLKVEQNYDGPVPSESQINALKRLSFETHKKKGKKREDLVDYLQDGMGGSDYVKSDFTTKLFHLIDHVVILDKNGNPVPISTETNKSETDTLNYLENLKVPPASKVIVIILMPHYWFFRNSGNLMGNFKITVNTLEAMSYKVVAIDESMWYTIPKEQKTSFLMKEIRSKLFSD</sequence>
<dbReference type="OrthoDB" id="443524at2759"/>
<dbReference type="EnsemblMetazoa" id="XM_016987818">
    <property type="protein sequence ID" value="XP_016843307"/>
    <property type="gene ID" value="LOC100677906"/>
</dbReference>
<dbReference type="AlphaFoldDB" id="A0A7M7Q4M5"/>
<reference evidence="2" key="1">
    <citation type="submission" date="2021-01" db="UniProtKB">
        <authorList>
            <consortium name="EnsemblMetazoa"/>
        </authorList>
    </citation>
    <scope>IDENTIFICATION</scope>
</reference>
<dbReference type="SMR" id="A0A7M7Q4M5"/>
<evidence type="ECO:0000313" key="2">
    <source>
        <dbReference type="EnsemblMetazoa" id="XP_031781601"/>
    </source>
</evidence>
<feature type="domain" description="RAP" evidence="1">
    <location>
        <begin position="565"/>
        <end position="622"/>
    </location>
</feature>
<dbReference type="InterPro" id="IPR013584">
    <property type="entry name" value="RAP"/>
</dbReference>
<organism evidence="2 3">
    <name type="scientific">Nasonia vitripennis</name>
    <name type="common">Parasitic wasp</name>
    <dbReference type="NCBI Taxonomy" id="7425"/>
    <lineage>
        <taxon>Eukaryota</taxon>
        <taxon>Metazoa</taxon>
        <taxon>Ecdysozoa</taxon>
        <taxon>Arthropoda</taxon>
        <taxon>Hexapoda</taxon>
        <taxon>Insecta</taxon>
        <taxon>Pterygota</taxon>
        <taxon>Neoptera</taxon>
        <taxon>Endopterygota</taxon>
        <taxon>Hymenoptera</taxon>
        <taxon>Apocrita</taxon>
        <taxon>Proctotrupomorpha</taxon>
        <taxon>Chalcidoidea</taxon>
        <taxon>Pteromalidae</taxon>
        <taxon>Pteromalinae</taxon>
        <taxon>Nasonia</taxon>
    </lineage>
</organism>
<dbReference type="InParanoid" id="A0A7M7Q4M5"/>
<evidence type="ECO:0000313" key="3">
    <source>
        <dbReference type="Proteomes" id="UP000002358"/>
    </source>
</evidence>
<dbReference type="Proteomes" id="UP000002358">
    <property type="component" value="Unassembled WGS sequence"/>
</dbReference>
<evidence type="ECO:0000259" key="1">
    <source>
        <dbReference type="PROSITE" id="PS51286"/>
    </source>
</evidence>
<name>A0A7M7Q4M5_NASVI</name>
<dbReference type="SUPFAM" id="SSF48371">
    <property type="entry name" value="ARM repeat"/>
    <property type="match status" value="1"/>
</dbReference>
<dbReference type="KEGG" id="nvi:100677906"/>
<dbReference type="PROSITE" id="PS51286">
    <property type="entry name" value="RAP"/>
    <property type="match status" value="1"/>
</dbReference>
<dbReference type="EnsemblMetazoa" id="XM_031925741">
    <property type="protein sequence ID" value="XP_031781601"/>
    <property type="gene ID" value="LOC100677906"/>
</dbReference>
<gene>
    <name evidence="2" type="primary">100677906</name>
</gene>
<keyword evidence="3" id="KW-1185">Reference proteome</keyword>
<proteinExistence type="predicted"/>
<protein>
    <recommendedName>
        <fullName evidence="1">RAP domain-containing protein</fullName>
    </recommendedName>
</protein>
<dbReference type="InterPro" id="IPR016024">
    <property type="entry name" value="ARM-type_fold"/>
</dbReference>
<dbReference type="Pfam" id="PF08368">
    <property type="entry name" value="FAST_2"/>
    <property type="match status" value="1"/>
</dbReference>